<evidence type="ECO:0000256" key="2">
    <source>
        <dbReference type="SAM" id="MobiDB-lite"/>
    </source>
</evidence>
<feature type="compositionally biased region" description="Acidic residues" evidence="2">
    <location>
        <begin position="422"/>
        <end position="461"/>
    </location>
</feature>
<evidence type="ECO:0000313" key="3">
    <source>
        <dbReference type="EMBL" id="KAK3232958.1"/>
    </source>
</evidence>
<accession>A0AAE0ELJ6</accession>
<feature type="region of interest" description="Disordered" evidence="2">
    <location>
        <begin position="1"/>
        <end position="23"/>
    </location>
</feature>
<reference evidence="3 4" key="1">
    <citation type="journal article" date="2015" name="Genome Biol. Evol.">
        <title>Comparative Genomics of a Bacterivorous Green Alga Reveals Evolutionary Causalities and Consequences of Phago-Mixotrophic Mode of Nutrition.</title>
        <authorList>
            <person name="Burns J.A."/>
            <person name="Paasch A."/>
            <person name="Narechania A."/>
            <person name="Kim E."/>
        </authorList>
    </citation>
    <scope>NUCLEOTIDE SEQUENCE [LARGE SCALE GENOMIC DNA]</scope>
    <source>
        <strain evidence="3 4">PLY_AMNH</strain>
    </source>
</reference>
<protein>
    <submittedName>
        <fullName evidence="3">Uncharacterized protein</fullName>
    </submittedName>
</protein>
<comment type="caution">
    <text evidence="3">The sequence shown here is derived from an EMBL/GenBank/DDBJ whole genome shotgun (WGS) entry which is preliminary data.</text>
</comment>
<dbReference type="Proteomes" id="UP001190700">
    <property type="component" value="Unassembled WGS sequence"/>
</dbReference>
<feature type="coiled-coil region" evidence="1">
    <location>
        <begin position="125"/>
        <end position="160"/>
    </location>
</feature>
<proteinExistence type="predicted"/>
<dbReference type="EMBL" id="LGRX02035836">
    <property type="protein sequence ID" value="KAK3232958.1"/>
    <property type="molecule type" value="Genomic_DNA"/>
</dbReference>
<dbReference type="AlphaFoldDB" id="A0AAE0ELJ6"/>
<evidence type="ECO:0000313" key="4">
    <source>
        <dbReference type="Proteomes" id="UP001190700"/>
    </source>
</evidence>
<feature type="region of interest" description="Disordered" evidence="2">
    <location>
        <begin position="82"/>
        <end position="117"/>
    </location>
</feature>
<feature type="region of interest" description="Disordered" evidence="2">
    <location>
        <begin position="406"/>
        <end position="473"/>
    </location>
</feature>
<evidence type="ECO:0000256" key="1">
    <source>
        <dbReference type="SAM" id="Coils"/>
    </source>
</evidence>
<feature type="compositionally biased region" description="Polar residues" evidence="2">
    <location>
        <begin position="406"/>
        <end position="419"/>
    </location>
</feature>
<sequence>MARDTRQPSEGAPEEQPETPKTLFGNASFFFKQCFSGSVTEDEGAQELRRRAMEVDQAKAASFAYAPPLEIQDTLRLLKKQEQKVKPVMSTRAKAKEASRPASSRNRGASVLTDEMSVDEDPKFLRKMEEKQKAKEEQNLAAAQERLSKLQNMRRQRMQDPGKFAHSGGKLASIGSRIKRTSKKQSFFKHSITFSANLNPNRTLPWACKTKKDYQLEHQAAKGKTSELEDLVLGGTKPREMIWATFDHEDTKGRTLFYEPPMVSKSMKVNRERLLAQQEKSGQPLDMHSRLTPHTGRSWRFLVAMADGSRYQDIQEHVLNPIGENEPSQAGASFLSPRPAPIPTVMPLPDHREDLSGGTQRVHDHWSQMQPLTSQVVSPSMGMKGRQASVTKKPLVDKDVFQDALQSHSAQAPESSLATSVDEYEEDEDSVNYDGFDENDVFADDDDQGAYIDAEDFEDHDEVQRQRSSHTSY</sequence>
<keyword evidence="1" id="KW-0175">Coiled coil</keyword>
<gene>
    <name evidence="3" type="ORF">CYMTET_56715</name>
</gene>
<name>A0AAE0ELJ6_9CHLO</name>
<keyword evidence="4" id="KW-1185">Reference proteome</keyword>
<organism evidence="3 4">
    <name type="scientific">Cymbomonas tetramitiformis</name>
    <dbReference type="NCBI Taxonomy" id="36881"/>
    <lineage>
        <taxon>Eukaryota</taxon>
        <taxon>Viridiplantae</taxon>
        <taxon>Chlorophyta</taxon>
        <taxon>Pyramimonadophyceae</taxon>
        <taxon>Pyramimonadales</taxon>
        <taxon>Pyramimonadaceae</taxon>
        <taxon>Cymbomonas</taxon>
    </lineage>
</organism>